<accession>A0A8S5SPQ5</accession>
<protein>
    <submittedName>
        <fullName evidence="1">Uncharacterized protein</fullName>
    </submittedName>
</protein>
<dbReference type="EMBL" id="BK032638">
    <property type="protein sequence ID" value="DAF52554.1"/>
    <property type="molecule type" value="Genomic_DNA"/>
</dbReference>
<evidence type="ECO:0000313" key="1">
    <source>
        <dbReference type="EMBL" id="DAF52554.1"/>
    </source>
</evidence>
<organism evidence="1">
    <name type="scientific">Siphoviridae sp. ctCb814</name>
    <dbReference type="NCBI Taxonomy" id="2827808"/>
    <lineage>
        <taxon>Viruses</taxon>
        <taxon>Duplodnaviria</taxon>
        <taxon>Heunggongvirae</taxon>
        <taxon>Uroviricota</taxon>
        <taxon>Caudoviricetes</taxon>
    </lineage>
</organism>
<sequence length="102" mass="12254">MPYGLKDEEFNKIQNEIVKKLYEIPNLDRAPFLVECTEQELREAMNELRKTPKSRGKIEAVERELRNRGNKNKKTNLFPSDLEEKRFAKEWTKACGRIRRWD</sequence>
<proteinExistence type="predicted"/>
<reference evidence="1" key="1">
    <citation type="journal article" date="2021" name="Proc. Natl. Acad. Sci. U.S.A.">
        <title>A Catalog of Tens of Thousands of Viruses from Human Metagenomes Reveals Hidden Associations with Chronic Diseases.</title>
        <authorList>
            <person name="Tisza M.J."/>
            <person name="Buck C.B."/>
        </authorList>
    </citation>
    <scope>NUCLEOTIDE SEQUENCE</scope>
    <source>
        <strain evidence="1">CtCb814</strain>
    </source>
</reference>
<name>A0A8S5SPQ5_9CAUD</name>